<keyword evidence="1 3" id="KW-0378">Hydrolase</keyword>
<dbReference type="PANTHER" id="PTHR22946:SF9">
    <property type="entry name" value="POLYKETIDE TRANSFERASE AF380"/>
    <property type="match status" value="1"/>
</dbReference>
<reference evidence="3" key="2">
    <citation type="submission" date="2023-12" db="EMBL/GenBank/DDBJ databases">
        <authorList>
            <person name="Sun Q."/>
            <person name="Inoue M."/>
        </authorList>
    </citation>
    <scope>NUCLEOTIDE SEQUENCE</scope>
    <source>
        <strain evidence="3">JCM 14265</strain>
    </source>
</reference>
<gene>
    <name evidence="4" type="ORF">ABNG02_04245</name>
    <name evidence="3" type="ORF">GCM10008994_28080</name>
</gene>
<dbReference type="InterPro" id="IPR029058">
    <property type="entry name" value="AB_hydrolase_fold"/>
</dbReference>
<dbReference type="EMBL" id="BAAADQ010000015">
    <property type="protein sequence ID" value="GAA0551527.1"/>
    <property type="molecule type" value="Genomic_DNA"/>
</dbReference>
<evidence type="ECO:0000313" key="6">
    <source>
        <dbReference type="Proteomes" id="UP001567571"/>
    </source>
</evidence>
<dbReference type="InterPro" id="IPR050261">
    <property type="entry name" value="FrsA_esterase"/>
</dbReference>
<keyword evidence="6" id="KW-1185">Reference proteome</keyword>
<dbReference type="Gene3D" id="3.40.50.1820">
    <property type="entry name" value="alpha/beta hydrolase"/>
    <property type="match status" value="1"/>
</dbReference>
<dbReference type="Pfam" id="PF12146">
    <property type="entry name" value="Hydrolase_4"/>
    <property type="match status" value="1"/>
</dbReference>
<sequence length="317" mass="34032">MTRRHPINRAQRRLDRPARERFATRAVAFDVDGATCRGTLYLPGGDDDDAPVVVMAPGLGAERTFGYPAVAERFADAGYAALLFDYPEFGDSDGDSQAVHPARQRAAYAAAIERAERVDVLGDDLVLWGASLSAAHVLTLAAERRDVDAVVGLVPMLDGRAIARRRGGRYLARSGAAGLRDLLGHRVGRGRTVPIVGGTEECAAITEPGTKRRYLDLVDRESAWRNETPGRSLLRVANYRPVKLLDEIRAPTLLLSGTDDAIVDADAVAAAGERLDRGTVVSMPADHFSVLGGDFEGAIGHQLSFLKDALEPPAATR</sequence>
<evidence type="ECO:0000313" key="5">
    <source>
        <dbReference type="Proteomes" id="UP001501425"/>
    </source>
</evidence>
<protein>
    <submittedName>
        <fullName evidence="4">Alpha/beta fold hydrolase</fullName>
    </submittedName>
    <submittedName>
        <fullName evidence="3">Alpha/beta hydrolase</fullName>
    </submittedName>
</protein>
<organism evidence="3 5">
    <name type="scientific">Halorubrum ejinorense</name>
    <dbReference type="NCBI Taxonomy" id="425309"/>
    <lineage>
        <taxon>Archaea</taxon>
        <taxon>Methanobacteriati</taxon>
        <taxon>Methanobacteriota</taxon>
        <taxon>Stenosarchaea group</taxon>
        <taxon>Halobacteria</taxon>
        <taxon>Halobacteriales</taxon>
        <taxon>Haloferacaceae</taxon>
        <taxon>Halorubrum</taxon>
    </lineage>
</organism>
<dbReference type="GO" id="GO:0016788">
    <property type="term" value="F:hydrolase activity, acting on ester bonds"/>
    <property type="evidence" value="ECO:0007669"/>
    <property type="project" value="UniProtKB-ARBA"/>
</dbReference>
<feature type="domain" description="Serine aminopeptidase S33" evidence="2">
    <location>
        <begin position="52"/>
        <end position="275"/>
    </location>
</feature>
<reference evidence="4 6" key="3">
    <citation type="submission" date="2024-06" db="EMBL/GenBank/DDBJ databases">
        <title>Halorubrum miltondacostae sp. nov., a potential PHA producer isolated from an inland solar saltern in Rio Maior, Portugal.</title>
        <authorList>
            <person name="Albuquerque L."/>
            <person name="Viver T."/>
            <person name="Barroso C."/>
            <person name="Claudino R."/>
            <person name="Galvan M."/>
            <person name="Simoes G."/>
            <person name="Lobo Da Cunha A."/>
            <person name="Egas C."/>
        </authorList>
    </citation>
    <scope>NUCLEOTIDE SEQUENCE [LARGE SCALE GENOMIC DNA]</scope>
    <source>
        <strain evidence="4 6">DSM 18646</strain>
    </source>
</reference>
<dbReference type="EMBL" id="JBEDNW010000002">
    <property type="protein sequence ID" value="MEZ3166534.1"/>
    <property type="molecule type" value="Genomic_DNA"/>
</dbReference>
<dbReference type="RefSeq" id="WP_343780206.1">
    <property type="nucleotide sequence ID" value="NZ_BAAADQ010000015.1"/>
</dbReference>
<evidence type="ECO:0000313" key="4">
    <source>
        <dbReference type="EMBL" id="MEZ3166534.1"/>
    </source>
</evidence>
<dbReference type="SUPFAM" id="SSF53474">
    <property type="entry name" value="alpha/beta-Hydrolases"/>
    <property type="match status" value="1"/>
</dbReference>
<evidence type="ECO:0000313" key="3">
    <source>
        <dbReference type="EMBL" id="GAA0551527.1"/>
    </source>
</evidence>
<dbReference type="Proteomes" id="UP001567571">
    <property type="component" value="Unassembled WGS sequence"/>
</dbReference>
<evidence type="ECO:0000256" key="1">
    <source>
        <dbReference type="ARBA" id="ARBA00022801"/>
    </source>
</evidence>
<evidence type="ECO:0000259" key="2">
    <source>
        <dbReference type="Pfam" id="PF12146"/>
    </source>
</evidence>
<dbReference type="PANTHER" id="PTHR22946">
    <property type="entry name" value="DIENELACTONE HYDROLASE DOMAIN-CONTAINING PROTEIN-RELATED"/>
    <property type="match status" value="1"/>
</dbReference>
<accession>A0AAV3SVC8</accession>
<comment type="caution">
    <text evidence="3">The sequence shown here is derived from an EMBL/GenBank/DDBJ whole genome shotgun (WGS) entry which is preliminary data.</text>
</comment>
<dbReference type="InterPro" id="IPR022742">
    <property type="entry name" value="Hydrolase_4"/>
</dbReference>
<proteinExistence type="predicted"/>
<name>A0AAV3SVC8_9EURY</name>
<reference evidence="3" key="1">
    <citation type="journal article" date="2014" name="Int. J. Syst. Evol. Microbiol.">
        <title>Complete genome sequence of Corynebacterium casei LMG S-19264T (=DSM 44701T), isolated from a smear-ripened cheese.</title>
        <authorList>
            <consortium name="US DOE Joint Genome Institute (JGI-PGF)"/>
            <person name="Walter F."/>
            <person name="Albersmeier A."/>
            <person name="Kalinowski J."/>
            <person name="Ruckert C."/>
        </authorList>
    </citation>
    <scope>NUCLEOTIDE SEQUENCE</scope>
    <source>
        <strain evidence="3">JCM 14265</strain>
    </source>
</reference>
<dbReference type="Proteomes" id="UP001501425">
    <property type="component" value="Unassembled WGS sequence"/>
</dbReference>
<dbReference type="AlphaFoldDB" id="A0AAV3SVC8"/>